<gene>
    <name evidence="4" type="ORF">HA039_32030</name>
</gene>
<sequence>MPGPARRERSVDVLVVGAGPAGLAAAARLAGAGAGTVEVVDREEQAGGIPRYCYHAGFGLRDLRRPMSGPAYARHWTDTAAGAGAVVRTGISVTGWAGPLTVDTTGGGGPERLTAGAVVLATGARERPRAAPPVPGPRAAGVFTTDELQRAVHLHHRPVGARAVVIGAEPVSYSAVRTLRAAGVEVAAMVTDRPRHVSSWPAEVGARLHRRIPLLTDTTVTGLLGPGGPGARGSRNERGSHDGRGRLTGVALRHADGRTVTLGCDTVVLTGDWIPAHELARLGGVPLDRGTRGPAVDTSFRTGTAGVFAVGNLLHAVEPAGTAAREGNLVAGPVLRYLSDGRWPDRQLAVEVGAPLRWVAPNRIDPKGPRPPLGRFALRTARPEARLSAVVVSQDGRILHRERLRRGALPNRPLYVSADWIDRADPGGGPVVITGRAG</sequence>
<keyword evidence="1" id="KW-0560">Oxidoreductase</keyword>
<dbReference type="EMBL" id="CP050177">
    <property type="protein sequence ID" value="QIQ07283.1"/>
    <property type="molecule type" value="Genomic_DNA"/>
</dbReference>
<evidence type="ECO:0000259" key="3">
    <source>
        <dbReference type="Pfam" id="PF07992"/>
    </source>
</evidence>
<dbReference type="PRINTS" id="PR00368">
    <property type="entry name" value="FADPNR"/>
</dbReference>
<dbReference type="AlphaFoldDB" id="A0A6G9H9Q6"/>
<dbReference type="PANTHER" id="PTHR42949:SF3">
    <property type="entry name" value="ANAEROBIC GLYCEROL-3-PHOSPHATE DEHYDROGENASE SUBUNIT B"/>
    <property type="match status" value="1"/>
</dbReference>
<dbReference type="SUPFAM" id="SSF51905">
    <property type="entry name" value="FAD/NAD(P)-binding domain"/>
    <property type="match status" value="1"/>
</dbReference>
<dbReference type="InterPro" id="IPR023753">
    <property type="entry name" value="FAD/NAD-binding_dom"/>
</dbReference>
<dbReference type="InterPro" id="IPR051691">
    <property type="entry name" value="Metab_Enz_Cyan_OpOx_G3PDH"/>
</dbReference>
<evidence type="ECO:0000313" key="5">
    <source>
        <dbReference type="Proteomes" id="UP000501179"/>
    </source>
</evidence>
<dbReference type="PANTHER" id="PTHR42949">
    <property type="entry name" value="ANAEROBIC GLYCEROL-3-PHOSPHATE DEHYDROGENASE SUBUNIT B"/>
    <property type="match status" value="1"/>
</dbReference>
<feature type="domain" description="FAD/NAD(P)-binding" evidence="3">
    <location>
        <begin position="12"/>
        <end position="327"/>
    </location>
</feature>
<organism evidence="4 5">
    <name type="scientific">Streptomyces liangshanensis</name>
    <dbReference type="NCBI Taxonomy" id="2717324"/>
    <lineage>
        <taxon>Bacteria</taxon>
        <taxon>Bacillati</taxon>
        <taxon>Actinomycetota</taxon>
        <taxon>Actinomycetes</taxon>
        <taxon>Kitasatosporales</taxon>
        <taxon>Streptomycetaceae</taxon>
        <taxon>Streptomyces</taxon>
    </lineage>
</organism>
<proteinExistence type="predicted"/>
<evidence type="ECO:0000256" key="2">
    <source>
        <dbReference type="SAM" id="MobiDB-lite"/>
    </source>
</evidence>
<dbReference type="PRINTS" id="PR00469">
    <property type="entry name" value="PNDRDTASEII"/>
</dbReference>
<feature type="compositionally biased region" description="Basic and acidic residues" evidence="2">
    <location>
        <begin position="234"/>
        <end position="245"/>
    </location>
</feature>
<reference evidence="4 5" key="1">
    <citation type="submission" date="2020-03" db="EMBL/GenBank/DDBJ databases">
        <title>A novel species.</title>
        <authorList>
            <person name="Gao J."/>
        </authorList>
    </citation>
    <scope>NUCLEOTIDE SEQUENCE [LARGE SCALE GENOMIC DNA]</scope>
    <source>
        <strain evidence="4 5">QMT-12</strain>
    </source>
</reference>
<evidence type="ECO:0000256" key="1">
    <source>
        <dbReference type="ARBA" id="ARBA00023002"/>
    </source>
</evidence>
<accession>A0A6G9H9Q6</accession>
<dbReference type="Pfam" id="PF07992">
    <property type="entry name" value="Pyr_redox_2"/>
    <property type="match status" value="1"/>
</dbReference>
<evidence type="ECO:0000313" key="4">
    <source>
        <dbReference type="EMBL" id="QIQ07283.1"/>
    </source>
</evidence>
<dbReference type="GO" id="GO:0016491">
    <property type="term" value="F:oxidoreductase activity"/>
    <property type="evidence" value="ECO:0007669"/>
    <property type="project" value="UniProtKB-KW"/>
</dbReference>
<dbReference type="InterPro" id="IPR036188">
    <property type="entry name" value="FAD/NAD-bd_sf"/>
</dbReference>
<feature type="region of interest" description="Disordered" evidence="2">
    <location>
        <begin position="219"/>
        <end position="245"/>
    </location>
</feature>
<dbReference type="KEGG" id="slia:HA039_32030"/>
<keyword evidence="5" id="KW-1185">Reference proteome</keyword>
<dbReference type="Gene3D" id="3.50.50.60">
    <property type="entry name" value="FAD/NAD(P)-binding domain"/>
    <property type="match status" value="2"/>
</dbReference>
<dbReference type="Proteomes" id="UP000501179">
    <property type="component" value="Chromosome"/>
</dbReference>
<protein>
    <submittedName>
        <fullName evidence="4">FAD-dependent oxidoreductase</fullName>
    </submittedName>
</protein>
<name>A0A6G9H9Q6_9ACTN</name>